<organism evidence="1 2">
    <name type="scientific">Phytophthora pseudosyringae</name>
    <dbReference type="NCBI Taxonomy" id="221518"/>
    <lineage>
        <taxon>Eukaryota</taxon>
        <taxon>Sar</taxon>
        <taxon>Stramenopiles</taxon>
        <taxon>Oomycota</taxon>
        <taxon>Peronosporomycetes</taxon>
        <taxon>Peronosporales</taxon>
        <taxon>Peronosporaceae</taxon>
        <taxon>Phytophthora</taxon>
    </lineage>
</organism>
<evidence type="ECO:0000313" key="2">
    <source>
        <dbReference type="Proteomes" id="UP000694044"/>
    </source>
</evidence>
<gene>
    <name evidence="1" type="ORF">PHYPSEUDO_008308</name>
</gene>
<comment type="caution">
    <text evidence="1">The sequence shown here is derived from an EMBL/GenBank/DDBJ whole genome shotgun (WGS) entry which is preliminary data.</text>
</comment>
<dbReference type="OrthoDB" id="206755at2759"/>
<name>A0A8T1VHQ3_9STRA</name>
<dbReference type="Proteomes" id="UP000694044">
    <property type="component" value="Unassembled WGS sequence"/>
</dbReference>
<protein>
    <recommendedName>
        <fullName evidence="3">Armadillo repeat-containing domain-containing protein</fullName>
    </recommendedName>
</protein>
<evidence type="ECO:0000313" key="1">
    <source>
        <dbReference type="EMBL" id="KAG7379673.1"/>
    </source>
</evidence>
<dbReference type="PANTHER" id="PTHR23315:SF7">
    <property type="entry name" value="U-BOX DOMAIN-CONTAINING PROTEIN 4"/>
    <property type="match status" value="1"/>
</dbReference>
<dbReference type="PANTHER" id="PTHR23315">
    <property type="entry name" value="U BOX DOMAIN-CONTAINING"/>
    <property type="match status" value="1"/>
</dbReference>
<dbReference type="EMBL" id="JAGDFM010000336">
    <property type="protein sequence ID" value="KAG7379673.1"/>
    <property type="molecule type" value="Genomic_DNA"/>
</dbReference>
<accession>A0A8T1VHQ3</accession>
<evidence type="ECO:0008006" key="3">
    <source>
        <dbReference type="Google" id="ProtNLM"/>
    </source>
</evidence>
<proteinExistence type="predicted"/>
<reference evidence="1" key="1">
    <citation type="submission" date="2021-02" db="EMBL/GenBank/DDBJ databases">
        <authorList>
            <person name="Palmer J.M."/>
        </authorList>
    </citation>
    <scope>NUCLEOTIDE SEQUENCE</scope>
    <source>
        <strain evidence="1">SCRP734</strain>
    </source>
</reference>
<keyword evidence="2" id="KW-1185">Reference proteome</keyword>
<sequence length="118" mass="12587">MVAAVADARNQWAVYALWALSLNNESNCIVISKEGATPPLVSHLRWGARAQKQWAAYALACIAQNNDLNRVAIVEEGGIAPLEALVLSGTDDQKAQAVRALKILVSAHSEASTVVVPR</sequence>
<dbReference type="AlphaFoldDB" id="A0A8T1VHQ3"/>